<keyword evidence="2" id="KW-1185">Reference proteome</keyword>
<dbReference type="CTD" id="32151"/>
<dbReference type="Gene3D" id="1.10.600.10">
    <property type="entry name" value="Farnesyl Diphosphate Synthase"/>
    <property type="match status" value="1"/>
</dbReference>
<dbReference type="AlphaFoldDB" id="A0A7M7JWN9"/>
<dbReference type="SUPFAM" id="SSF48576">
    <property type="entry name" value="Terpenoid synthases"/>
    <property type="match status" value="1"/>
</dbReference>
<dbReference type="InterPro" id="IPR002060">
    <property type="entry name" value="Squ/phyt_synthse"/>
</dbReference>
<reference evidence="1" key="1">
    <citation type="submission" date="2021-01" db="UniProtKB">
        <authorList>
            <consortium name="EnsemblMetazoa"/>
        </authorList>
    </citation>
    <scope>IDENTIFICATION</scope>
</reference>
<dbReference type="FunCoup" id="A0A7M7JWN9">
    <property type="interactions" value="1613"/>
</dbReference>
<protein>
    <submittedName>
        <fullName evidence="1">Uncharacterized protein</fullName>
    </submittedName>
</protein>
<accession>A0A7M7JWN9</accession>
<dbReference type="Pfam" id="PF00494">
    <property type="entry name" value="SQS_PSY"/>
    <property type="match status" value="1"/>
</dbReference>
<dbReference type="RefSeq" id="XP_022656811.1">
    <property type="nucleotide sequence ID" value="XM_022801076.1"/>
</dbReference>
<dbReference type="Proteomes" id="UP000594260">
    <property type="component" value="Unplaced"/>
</dbReference>
<proteinExistence type="predicted"/>
<evidence type="ECO:0000313" key="2">
    <source>
        <dbReference type="Proteomes" id="UP000594260"/>
    </source>
</evidence>
<organism evidence="1 2">
    <name type="scientific">Varroa destructor</name>
    <name type="common">Honeybee mite</name>
    <dbReference type="NCBI Taxonomy" id="109461"/>
    <lineage>
        <taxon>Eukaryota</taxon>
        <taxon>Metazoa</taxon>
        <taxon>Ecdysozoa</taxon>
        <taxon>Arthropoda</taxon>
        <taxon>Chelicerata</taxon>
        <taxon>Arachnida</taxon>
        <taxon>Acari</taxon>
        <taxon>Parasitiformes</taxon>
        <taxon>Mesostigmata</taxon>
        <taxon>Gamasina</taxon>
        <taxon>Dermanyssoidea</taxon>
        <taxon>Varroidae</taxon>
        <taxon>Varroa</taxon>
    </lineage>
</organism>
<dbReference type="InParanoid" id="A0A7M7JWN9"/>
<dbReference type="GeneID" id="111248564"/>
<dbReference type="KEGG" id="vde:111248564"/>
<dbReference type="EnsemblMetazoa" id="XM_022801076">
    <property type="protein sequence ID" value="XP_022656811"/>
    <property type="gene ID" value="LOC111248564"/>
</dbReference>
<sequence length="310" mass="35373">MFPSVLFYEGQLFPYSGSCGYFTVQRVLGHQGHCFYEHWHLVPLPPNTVYNKISGDNRRAAFAVRALNAELSLVRDQVSRVEIGYGRLAFWRDAICKMYNGHRAPEHPVTKEIQWLLTSYTLTQQWFLRLIDSREANMKDNAFATLDAAEQYAELSCSPIYYLLLEAREIKRVDCDHTASHLGKAQGLANLIRSIPFNASKGRCQLPLNLLAKHSVTQEEAFRTPQTSLPEVVFEIASTAHIHLEKTEQGLTKLPKEIGDIFLPSVPLKEFLKKLQKANFNVFDPAVQARNSMLPIQLWKHKIQSGLGWF</sequence>
<evidence type="ECO:0000313" key="1">
    <source>
        <dbReference type="EnsemblMetazoa" id="XP_022656811"/>
    </source>
</evidence>
<dbReference type="OrthoDB" id="270318at2759"/>
<dbReference type="OMA" id="YNDPMPD"/>
<dbReference type="InterPro" id="IPR008949">
    <property type="entry name" value="Isoprenoid_synthase_dom_sf"/>
</dbReference>
<name>A0A7M7JWN9_VARDE</name>